<dbReference type="KEGG" id="bmei:Spa11_22050"/>
<dbReference type="Pfam" id="PF06996">
    <property type="entry name" value="T6SS_TssG"/>
    <property type="match status" value="1"/>
</dbReference>
<organism evidence="1 2">
    <name type="scientific">Botrimarina mediterranea</name>
    <dbReference type="NCBI Taxonomy" id="2528022"/>
    <lineage>
        <taxon>Bacteria</taxon>
        <taxon>Pseudomonadati</taxon>
        <taxon>Planctomycetota</taxon>
        <taxon>Planctomycetia</taxon>
        <taxon>Pirellulales</taxon>
        <taxon>Lacipirellulaceae</taxon>
        <taxon>Botrimarina</taxon>
    </lineage>
</organism>
<evidence type="ECO:0000313" key="2">
    <source>
        <dbReference type="Proteomes" id="UP000316426"/>
    </source>
</evidence>
<dbReference type="AlphaFoldDB" id="A0A518K881"/>
<dbReference type="InterPro" id="IPR010732">
    <property type="entry name" value="T6SS_TssG-like"/>
</dbReference>
<accession>A0A518K881</accession>
<proteinExistence type="predicted"/>
<reference evidence="1 2" key="1">
    <citation type="submission" date="2019-02" db="EMBL/GenBank/DDBJ databases">
        <title>Deep-cultivation of Planctomycetes and their phenomic and genomic characterization uncovers novel biology.</title>
        <authorList>
            <person name="Wiegand S."/>
            <person name="Jogler M."/>
            <person name="Boedeker C."/>
            <person name="Pinto D."/>
            <person name="Vollmers J."/>
            <person name="Rivas-Marin E."/>
            <person name="Kohn T."/>
            <person name="Peeters S.H."/>
            <person name="Heuer A."/>
            <person name="Rast P."/>
            <person name="Oberbeckmann S."/>
            <person name="Bunk B."/>
            <person name="Jeske O."/>
            <person name="Meyerdierks A."/>
            <person name="Storesund J.E."/>
            <person name="Kallscheuer N."/>
            <person name="Luecker S."/>
            <person name="Lage O.M."/>
            <person name="Pohl T."/>
            <person name="Merkel B.J."/>
            <person name="Hornburger P."/>
            <person name="Mueller R.-W."/>
            <person name="Bruemmer F."/>
            <person name="Labrenz M."/>
            <person name="Spormann A.M."/>
            <person name="Op den Camp H."/>
            <person name="Overmann J."/>
            <person name="Amann R."/>
            <person name="Jetten M.S.M."/>
            <person name="Mascher T."/>
            <person name="Medema M.H."/>
            <person name="Devos D.P."/>
            <person name="Kaster A.-K."/>
            <person name="Ovreas L."/>
            <person name="Rohde M."/>
            <person name="Galperin M.Y."/>
            <person name="Jogler C."/>
        </authorList>
    </citation>
    <scope>NUCLEOTIDE SEQUENCE [LARGE SCALE GENOMIC DNA]</scope>
    <source>
        <strain evidence="1 2">Spa11</strain>
    </source>
</reference>
<gene>
    <name evidence="1" type="ORF">Spa11_22050</name>
</gene>
<dbReference type="PANTHER" id="PTHR35564:SF4">
    <property type="entry name" value="CYTOPLASMIC PROTEIN"/>
    <property type="match status" value="1"/>
</dbReference>
<evidence type="ECO:0000313" key="1">
    <source>
        <dbReference type="EMBL" id="QDV74006.1"/>
    </source>
</evidence>
<dbReference type="RefSeq" id="WP_145111981.1">
    <property type="nucleotide sequence ID" value="NZ_CP036349.1"/>
</dbReference>
<evidence type="ECO:0008006" key="3">
    <source>
        <dbReference type="Google" id="ProtNLM"/>
    </source>
</evidence>
<dbReference type="PANTHER" id="PTHR35564">
    <property type="match status" value="1"/>
</dbReference>
<dbReference type="Proteomes" id="UP000316426">
    <property type="component" value="Chromosome"/>
</dbReference>
<protein>
    <recommendedName>
        <fullName evidence="3">Type VI secretion protein, VC_A0111 family</fullName>
    </recommendedName>
</protein>
<dbReference type="EMBL" id="CP036349">
    <property type="protein sequence ID" value="QDV74006.1"/>
    <property type="molecule type" value="Genomic_DNA"/>
</dbReference>
<keyword evidence="2" id="KW-1185">Reference proteome</keyword>
<sequence length="370" mass="41592">MTSTLDKTKPQSAGACSVQEQLCKQPGKFDFYQAVDLLQRQAPSESSHRQQAVRFQTPASTAFPASEIESIQAATGEDPARMVVSFMGVTGPSGVLPRHYTEQLVQLQRRVRGAAKHALHAWYDLFSNRFIGQLYRAWAGRRIDRGVVGGDADRIEPDRFTNALHSLAGVGAPSLRDRLQVRDKTEEWTLDRVVDQALARHAGVLARRQRPASQIEAVLTEYFQTPIKLLPFQGQWLSLDDTDRTRAGMRGQANRLGVDALLGGRVWDLQSRVRLQVGPLNQERFEQFLPETTAGPRRRRFQMLCQMTRFLLGPCTDFDVQLVLQQTSVPRLQSQATGSRRLGWDAWLTSEPLARDGNEPVFEPIETTTL</sequence>
<name>A0A518K881_9BACT</name>
<dbReference type="NCBIfam" id="TIGR03347">
    <property type="entry name" value="VI_chp_1"/>
    <property type="match status" value="1"/>
</dbReference>